<keyword evidence="2" id="KW-1003">Cell membrane</keyword>
<keyword evidence="3 7" id="KW-0812">Transmembrane</keyword>
<feature type="transmembrane region" description="Helical" evidence="7">
    <location>
        <begin position="330"/>
        <end position="348"/>
    </location>
</feature>
<feature type="transmembrane region" description="Helical" evidence="7">
    <location>
        <begin position="178"/>
        <end position="202"/>
    </location>
</feature>
<accession>A0A2U0ULM4</accession>
<feature type="transmembrane region" description="Helical" evidence="7">
    <location>
        <begin position="360"/>
        <end position="379"/>
    </location>
</feature>
<evidence type="ECO:0000256" key="5">
    <source>
        <dbReference type="ARBA" id="ARBA00023136"/>
    </source>
</evidence>
<feature type="transmembrane region" description="Helical" evidence="7">
    <location>
        <begin position="236"/>
        <end position="260"/>
    </location>
</feature>
<dbReference type="InterPro" id="IPR050539">
    <property type="entry name" value="ThrE_Dicarb/AminoAcid_Exp"/>
</dbReference>
<sequence>MVKLKEDLNDNARRIHRKLTILLRAGMVLMESAADTNRIVRNMRRIAAFLGLNEENLNIDVLYGTLKVNYSDDTHSFSRFVHSDKYNINMKALAAMSQLSWQAIQKDYTMSRFERVVNRIAQGKSDYPAWLVTLGAAMGCGGFCVLFGGDWPSFVPAMIAGFIGFAIRGRLLRSGFNVYMVTALTAFLSTMAVWLLMLLLPIDFSEHPYHPFLCCALFLVPGVALINFLDDMLDNYLLVGLARLSNALVQIASMTFGIVIAVSICGVNDFLTTLSIKPVISYWEAAIVTCVSAIGFGMIFGVPRRTLPAVALLGVVGMFTRNFLAFDLDLGVTIGTLVGASLVSIIATRLVQPTRSPNHVLTIPSVIPMVPGILMYRGIFGFIQMGTAVDELMRSLDFLINAGLIVLCISIGVAIPNIFARRWVATTRKRELQKLIADRRERGRFVNLSDFDQ</sequence>
<feature type="transmembrane region" description="Helical" evidence="7">
    <location>
        <begin position="280"/>
        <end position="300"/>
    </location>
</feature>
<keyword evidence="5 7" id="KW-0472">Membrane</keyword>
<dbReference type="OrthoDB" id="9813917at2"/>
<evidence type="ECO:0000259" key="8">
    <source>
        <dbReference type="Pfam" id="PF06738"/>
    </source>
</evidence>
<evidence type="ECO:0000256" key="7">
    <source>
        <dbReference type="SAM" id="Phobius"/>
    </source>
</evidence>
<dbReference type="PANTHER" id="PTHR34390:SF2">
    <property type="entry name" value="SUCCINATE TRANSPORTER SUBUNIT YJJP-RELATED"/>
    <property type="match status" value="1"/>
</dbReference>
<dbReference type="AlphaFoldDB" id="A0A2U0ULM4"/>
<dbReference type="Proteomes" id="UP000245870">
    <property type="component" value="Unassembled WGS sequence"/>
</dbReference>
<evidence type="ECO:0000256" key="2">
    <source>
        <dbReference type="ARBA" id="ARBA00022475"/>
    </source>
</evidence>
<name>A0A2U0ULM4_9BACT</name>
<dbReference type="EMBL" id="QENY01000002">
    <property type="protein sequence ID" value="PVX58526.1"/>
    <property type="molecule type" value="Genomic_DNA"/>
</dbReference>
<evidence type="ECO:0000313" key="11">
    <source>
        <dbReference type="Proteomes" id="UP000245870"/>
    </source>
</evidence>
<dbReference type="GO" id="GO:0022857">
    <property type="term" value="F:transmembrane transporter activity"/>
    <property type="evidence" value="ECO:0007669"/>
    <property type="project" value="InterPro"/>
</dbReference>
<gene>
    <name evidence="10" type="ORF">C7379_10244</name>
</gene>
<comment type="similarity">
    <text evidence="6">Belongs to the ThrE exporter (TC 2.A.79) family.</text>
</comment>
<keyword evidence="4 7" id="KW-1133">Transmembrane helix</keyword>
<protein>
    <submittedName>
        <fullName evidence="10">Uncharacterized membrane protein YjjP (DUF1212 family)</fullName>
    </submittedName>
</protein>
<feature type="transmembrane region" description="Helical" evidence="7">
    <location>
        <begin position="399"/>
        <end position="420"/>
    </location>
</feature>
<evidence type="ECO:0000256" key="1">
    <source>
        <dbReference type="ARBA" id="ARBA00004651"/>
    </source>
</evidence>
<dbReference type="Pfam" id="PF06738">
    <property type="entry name" value="ThrE"/>
    <property type="match status" value="1"/>
</dbReference>
<dbReference type="InterPro" id="IPR010619">
    <property type="entry name" value="ThrE-like_N"/>
</dbReference>
<dbReference type="GO" id="GO:0005886">
    <property type="term" value="C:plasma membrane"/>
    <property type="evidence" value="ECO:0007669"/>
    <property type="project" value="UniProtKB-SubCell"/>
</dbReference>
<evidence type="ECO:0000259" key="9">
    <source>
        <dbReference type="Pfam" id="PF12821"/>
    </source>
</evidence>
<dbReference type="PANTHER" id="PTHR34390">
    <property type="entry name" value="UPF0442 PROTEIN YJJB-RELATED"/>
    <property type="match status" value="1"/>
</dbReference>
<keyword evidence="11" id="KW-1185">Reference proteome</keyword>
<dbReference type="GO" id="GO:0015744">
    <property type="term" value="P:succinate transport"/>
    <property type="evidence" value="ECO:0007669"/>
    <property type="project" value="TreeGrafter"/>
</dbReference>
<feature type="transmembrane region" description="Helical" evidence="7">
    <location>
        <begin position="129"/>
        <end position="148"/>
    </location>
</feature>
<feature type="domain" description="Threonine/Serine exporter ThrE" evidence="9">
    <location>
        <begin position="287"/>
        <end position="418"/>
    </location>
</feature>
<feature type="transmembrane region" description="Helical" evidence="7">
    <location>
        <begin position="208"/>
        <end position="229"/>
    </location>
</feature>
<evidence type="ECO:0000256" key="6">
    <source>
        <dbReference type="ARBA" id="ARBA00034125"/>
    </source>
</evidence>
<feature type="transmembrane region" description="Helical" evidence="7">
    <location>
        <begin position="154"/>
        <end position="171"/>
    </location>
</feature>
<dbReference type="RefSeq" id="WP_116615635.1">
    <property type="nucleotide sequence ID" value="NZ_CAUPIB010000001.1"/>
</dbReference>
<dbReference type="Pfam" id="PF12821">
    <property type="entry name" value="ThrE_2"/>
    <property type="match status" value="1"/>
</dbReference>
<reference evidence="10 11" key="1">
    <citation type="submission" date="2018-05" db="EMBL/GenBank/DDBJ databases">
        <title>Genomic Encyclopedia of Type Strains, Phase IV (KMG-IV): sequencing the most valuable type-strain genomes for metagenomic binning, comparative biology and taxonomic classification.</title>
        <authorList>
            <person name="Goeker M."/>
        </authorList>
    </citation>
    <scope>NUCLEOTIDE SEQUENCE [LARGE SCALE GENOMIC DNA]</scope>
    <source>
        <strain evidence="10 11">DSM 100333</strain>
    </source>
</reference>
<comment type="subcellular location">
    <subcellularLocation>
        <location evidence="1">Cell membrane</location>
        <topology evidence="1">Multi-pass membrane protein</topology>
    </subcellularLocation>
</comment>
<comment type="caution">
    <text evidence="10">The sequence shown here is derived from an EMBL/GenBank/DDBJ whole genome shotgun (WGS) entry which is preliminary data.</text>
</comment>
<feature type="domain" description="Threonine/serine exporter-like N-terminal" evidence="8">
    <location>
        <begin position="21"/>
        <end position="264"/>
    </location>
</feature>
<evidence type="ECO:0000256" key="4">
    <source>
        <dbReference type="ARBA" id="ARBA00022989"/>
    </source>
</evidence>
<evidence type="ECO:0000256" key="3">
    <source>
        <dbReference type="ARBA" id="ARBA00022692"/>
    </source>
</evidence>
<organism evidence="10 11">
    <name type="scientific">Hallella colorans</name>
    <dbReference type="NCBI Taxonomy" id="1703337"/>
    <lineage>
        <taxon>Bacteria</taxon>
        <taxon>Pseudomonadati</taxon>
        <taxon>Bacteroidota</taxon>
        <taxon>Bacteroidia</taxon>
        <taxon>Bacteroidales</taxon>
        <taxon>Prevotellaceae</taxon>
        <taxon>Hallella</taxon>
    </lineage>
</organism>
<proteinExistence type="inferred from homology"/>
<evidence type="ECO:0000313" key="10">
    <source>
        <dbReference type="EMBL" id="PVX58526.1"/>
    </source>
</evidence>
<feature type="transmembrane region" description="Helical" evidence="7">
    <location>
        <begin position="307"/>
        <end position="324"/>
    </location>
</feature>
<dbReference type="InterPro" id="IPR024528">
    <property type="entry name" value="ThrE_2"/>
</dbReference>